<evidence type="ECO:0000256" key="1">
    <source>
        <dbReference type="SAM" id="MobiDB-lite"/>
    </source>
</evidence>
<accession>A0A699RNX8</accession>
<organism evidence="2">
    <name type="scientific">Tanacetum cinerariifolium</name>
    <name type="common">Dalmatian daisy</name>
    <name type="synonym">Chrysanthemum cinerariifolium</name>
    <dbReference type="NCBI Taxonomy" id="118510"/>
    <lineage>
        <taxon>Eukaryota</taxon>
        <taxon>Viridiplantae</taxon>
        <taxon>Streptophyta</taxon>
        <taxon>Embryophyta</taxon>
        <taxon>Tracheophyta</taxon>
        <taxon>Spermatophyta</taxon>
        <taxon>Magnoliopsida</taxon>
        <taxon>eudicotyledons</taxon>
        <taxon>Gunneridae</taxon>
        <taxon>Pentapetalae</taxon>
        <taxon>asterids</taxon>
        <taxon>campanulids</taxon>
        <taxon>Asterales</taxon>
        <taxon>Asteraceae</taxon>
        <taxon>Asteroideae</taxon>
        <taxon>Anthemideae</taxon>
        <taxon>Anthemidinae</taxon>
        <taxon>Tanacetum</taxon>
    </lineage>
</organism>
<name>A0A699RNX8_TANCI</name>
<protein>
    <submittedName>
        <fullName evidence="2">Uncharacterized protein</fullName>
    </submittedName>
</protein>
<evidence type="ECO:0000313" key="2">
    <source>
        <dbReference type="EMBL" id="GFC87316.1"/>
    </source>
</evidence>
<comment type="caution">
    <text evidence="2">The sequence shown here is derived from an EMBL/GenBank/DDBJ whole genome shotgun (WGS) entry which is preliminary data.</text>
</comment>
<proteinExistence type="predicted"/>
<dbReference type="AlphaFoldDB" id="A0A699RNX8"/>
<feature type="region of interest" description="Disordered" evidence="1">
    <location>
        <begin position="44"/>
        <end position="63"/>
    </location>
</feature>
<dbReference type="EMBL" id="BKCJ011109698">
    <property type="protein sequence ID" value="GFC87316.1"/>
    <property type="molecule type" value="Genomic_DNA"/>
</dbReference>
<gene>
    <name evidence="2" type="ORF">Tci_859286</name>
</gene>
<reference evidence="2" key="1">
    <citation type="journal article" date="2019" name="Sci. Rep.">
        <title>Draft genome of Tanacetum cinerariifolium, the natural source of mosquito coil.</title>
        <authorList>
            <person name="Yamashiro T."/>
            <person name="Shiraishi A."/>
            <person name="Satake H."/>
            <person name="Nakayama K."/>
        </authorList>
    </citation>
    <scope>NUCLEOTIDE SEQUENCE</scope>
</reference>
<sequence>MGKGKMVEPEPVKKLLKKYQLMLDEEIAFKIQVGEEEEERIAREKSQQIEEVGTSQRVDTSDDTIMDDVSKHRRIIASMDADVGVTLKDVADIAKEVAVDAEIEENADVQERQA</sequence>